<keyword evidence="6" id="KW-0961">Cell wall biogenesis/degradation</keyword>
<dbReference type="InterPro" id="IPR012338">
    <property type="entry name" value="Beta-lactam/transpept-like"/>
</dbReference>
<dbReference type="PANTHER" id="PTHR35333">
    <property type="entry name" value="BETA-LACTAMASE"/>
    <property type="match status" value="1"/>
</dbReference>
<keyword evidence="3" id="KW-0378">Hydrolase</keyword>
<dbReference type="PRINTS" id="PR00725">
    <property type="entry name" value="DADACBPTASE1"/>
</dbReference>
<organism evidence="11 12">
    <name type="scientific">Candidatus Wolfebacteria bacterium GW2011_GWB1_41_12</name>
    <dbReference type="NCBI Taxonomy" id="1619006"/>
    <lineage>
        <taxon>Bacteria</taxon>
        <taxon>Candidatus Wolfeibacteriota</taxon>
    </lineage>
</organism>
<dbReference type="InterPro" id="IPR000871">
    <property type="entry name" value="Beta-lactam_class-A"/>
</dbReference>
<keyword evidence="5" id="KW-0573">Peptidoglycan synthesis</keyword>
<proteinExistence type="inferred from homology"/>
<comment type="caution">
    <text evidence="11">The sequence shown here is derived from an EMBL/GenBank/DDBJ whole genome shotgun (WGS) entry which is preliminary data.</text>
</comment>
<reference evidence="11 12" key="1">
    <citation type="journal article" date="2015" name="Nature">
        <title>rRNA introns, odd ribosomes, and small enigmatic genomes across a large radiation of phyla.</title>
        <authorList>
            <person name="Brown C.T."/>
            <person name="Hug L.A."/>
            <person name="Thomas B.C."/>
            <person name="Sharon I."/>
            <person name="Castelle C.J."/>
            <person name="Singh A."/>
            <person name="Wilkins M.J."/>
            <person name="Williams K.H."/>
            <person name="Banfield J.F."/>
        </authorList>
    </citation>
    <scope>NUCLEOTIDE SEQUENCE [LARGE SCALE GENOMIC DNA]</scope>
</reference>
<feature type="active site" evidence="7">
    <location>
        <position position="151"/>
    </location>
</feature>
<dbReference type="InterPro" id="IPR018044">
    <property type="entry name" value="Peptidase_S11"/>
</dbReference>
<dbReference type="GO" id="GO:0006508">
    <property type="term" value="P:proteolysis"/>
    <property type="evidence" value="ECO:0007669"/>
    <property type="project" value="InterPro"/>
</dbReference>
<dbReference type="GO" id="GO:0071555">
    <property type="term" value="P:cell wall organization"/>
    <property type="evidence" value="ECO:0007669"/>
    <property type="project" value="UniProtKB-KW"/>
</dbReference>
<dbReference type="Pfam" id="PF00768">
    <property type="entry name" value="Peptidase_S11"/>
    <property type="match status" value="1"/>
</dbReference>
<evidence type="ECO:0000256" key="5">
    <source>
        <dbReference type="ARBA" id="ARBA00022984"/>
    </source>
</evidence>
<keyword evidence="4" id="KW-0133">Cell shape</keyword>
<dbReference type="GO" id="GO:0008800">
    <property type="term" value="F:beta-lactamase activity"/>
    <property type="evidence" value="ECO:0007669"/>
    <property type="project" value="InterPro"/>
</dbReference>
<evidence type="ECO:0000256" key="9">
    <source>
        <dbReference type="RuleBase" id="RU004016"/>
    </source>
</evidence>
<feature type="binding site" evidence="8">
    <location>
        <position position="255"/>
    </location>
    <ligand>
        <name>substrate</name>
    </ligand>
</feature>
<dbReference type="SUPFAM" id="SSF56601">
    <property type="entry name" value="beta-lactamase/transpeptidase-like"/>
    <property type="match status" value="1"/>
</dbReference>
<name>A0A0G0UJF0_9BACT</name>
<keyword evidence="2" id="KW-0732">Signal</keyword>
<feature type="active site" description="Proton acceptor" evidence="7">
    <location>
        <position position="99"/>
    </location>
</feature>
<dbReference type="GO" id="GO:0009002">
    <property type="term" value="F:serine-type D-Ala-D-Ala carboxypeptidase activity"/>
    <property type="evidence" value="ECO:0007669"/>
    <property type="project" value="InterPro"/>
</dbReference>
<sequence>MKFQSLLLIFILFISLFFIKVDANKQTNFDASINVQSIKQENEEYLANVLKPMDFPLTDFFCSDPINAKAALAKYLDSDQTTVFEFNSKNHWPIASLTKLMTSIITVEKIGLKKEIKISDGAASAYGEAGGFRSGEIFKSGDLLKAILLVSSNDAAEALSESFGNEEFVDLMNQKAQELAMAETAFFNSSGFSYLTQSTADDLFKMISYIYSNEPMIFEISRQKETEIFDLRTKKSRSLANINEFAGQPEFLGGKTGYLETSGRNLISVFKISNKPVAIIILGAENAFEEARKILNCLNK</sequence>
<evidence type="ECO:0000256" key="3">
    <source>
        <dbReference type="ARBA" id="ARBA00022801"/>
    </source>
</evidence>
<dbReference type="EMBL" id="LCAK01000003">
    <property type="protein sequence ID" value="KKR88904.1"/>
    <property type="molecule type" value="Genomic_DNA"/>
</dbReference>
<evidence type="ECO:0000256" key="4">
    <source>
        <dbReference type="ARBA" id="ARBA00022960"/>
    </source>
</evidence>
<dbReference type="AlphaFoldDB" id="A0A0G0UJF0"/>
<evidence type="ECO:0000313" key="12">
    <source>
        <dbReference type="Proteomes" id="UP000033918"/>
    </source>
</evidence>
<dbReference type="GO" id="GO:0009252">
    <property type="term" value="P:peptidoglycan biosynthetic process"/>
    <property type="evidence" value="ECO:0007669"/>
    <property type="project" value="UniProtKB-KW"/>
</dbReference>
<evidence type="ECO:0000256" key="1">
    <source>
        <dbReference type="ARBA" id="ARBA00007164"/>
    </source>
</evidence>
<dbReference type="InterPro" id="IPR001967">
    <property type="entry name" value="Peptidase_S11_N"/>
</dbReference>
<dbReference type="PANTHER" id="PTHR35333:SF3">
    <property type="entry name" value="BETA-LACTAMASE-TYPE TRANSPEPTIDASE FOLD CONTAINING PROTEIN"/>
    <property type="match status" value="1"/>
</dbReference>
<evidence type="ECO:0000256" key="7">
    <source>
        <dbReference type="PIRSR" id="PIRSR618044-1"/>
    </source>
</evidence>
<dbReference type="Proteomes" id="UP000033918">
    <property type="component" value="Unassembled WGS sequence"/>
</dbReference>
<dbReference type="Gene3D" id="3.40.710.10">
    <property type="entry name" value="DD-peptidase/beta-lactamase superfamily"/>
    <property type="match status" value="1"/>
</dbReference>
<evidence type="ECO:0000256" key="8">
    <source>
        <dbReference type="PIRSR" id="PIRSR618044-2"/>
    </source>
</evidence>
<evidence type="ECO:0000256" key="6">
    <source>
        <dbReference type="ARBA" id="ARBA00023316"/>
    </source>
</evidence>
<dbReference type="GO" id="GO:0008360">
    <property type="term" value="P:regulation of cell shape"/>
    <property type="evidence" value="ECO:0007669"/>
    <property type="project" value="UniProtKB-KW"/>
</dbReference>
<comment type="similarity">
    <text evidence="1 9">Belongs to the peptidase S11 family.</text>
</comment>
<protein>
    <recommendedName>
        <fullName evidence="10">Peptidase S11 D-alanyl-D-alanine carboxypeptidase A N-terminal domain-containing protein</fullName>
    </recommendedName>
</protein>
<feature type="active site" description="Acyl-ester intermediate" evidence="7">
    <location>
        <position position="96"/>
    </location>
</feature>
<feature type="domain" description="Peptidase S11 D-alanyl-D-alanine carboxypeptidase A N-terminal" evidence="10">
    <location>
        <begin position="66"/>
        <end position="285"/>
    </location>
</feature>
<dbReference type="GO" id="GO:0030655">
    <property type="term" value="P:beta-lactam antibiotic catabolic process"/>
    <property type="evidence" value="ECO:0007669"/>
    <property type="project" value="InterPro"/>
</dbReference>
<gene>
    <name evidence="11" type="ORF">UU38_C0003G0156</name>
</gene>
<accession>A0A0G0UJF0</accession>
<evidence type="ECO:0000313" key="11">
    <source>
        <dbReference type="EMBL" id="KKR88904.1"/>
    </source>
</evidence>
<evidence type="ECO:0000256" key="2">
    <source>
        <dbReference type="ARBA" id="ARBA00022729"/>
    </source>
</evidence>
<evidence type="ECO:0000259" key="10">
    <source>
        <dbReference type="Pfam" id="PF00768"/>
    </source>
</evidence>
<dbReference type="GO" id="GO:0046677">
    <property type="term" value="P:response to antibiotic"/>
    <property type="evidence" value="ECO:0007669"/>
    <property type="project" value="InterPro"/>
</dbReference>